<evidence type="ECO:0000259" key="9">
    <source>
        <dbReference type="PROSITE" id="PS50893"/>
    </source>
</evidence>
<dbReference type="GO" id="GO:0005524">
    <property type="term" value="F:ATP binding"/>
    <property type="evidence" value="ECO:0007669"/>
    <property type="project" value="UniProtKB-KW"/>
</dbReference>
<proteinExistence type="predicted"/>
<dbReference type="CDD" id="cd03257">
    <property type="entry name" value="ABC_NikE_OppD_transporters"/>
    <property type="match status" value="1"/>
</dbReference>
<keyword evidence="4" id="KW-0997">Cell inner membrane</keyword>
<dbReference type="InterPro" id="IPR027417">
    <property type="entry name" value="P-loop_NTPase"/>
</dbReference>
<keyword evidence="6 10" id="KW-0067">ATP-binding</keyword>
<reference evidence="10" key="1">
    <citation type="journal article" date="2020" name="mSystems">
        <title>Genome- and Community-Level Interaction Insights into Carbon Utilization and Element Cycling Functions of Hydrothermarchaeota in Hydrothermal Sediment.</title>
        <authorList>
            <person name="Zhou Z."/>
            <person name="Liu Y."/>
            <person name="Xu W."/>
            <person name="Pan J."/>
            <person name="Luo Z.H."/>
            <person name="Li M."/>
        </authorList>
    </citation>
    <scope>NUCLEOTIDE SEQUENCE [LARGE SCALE GENOMIC DNA]</scope>
    <source>
        <strain evidence="10">SpSt-885</strain>
    </source>
</reference>
<dbReference type="FunFam" id="3.40.50.300:FF:000016">
    <property type="entry name" value="Oligopeptide ABC transporter ATP-binding component"/>
    <property type="match status" value="1"/>
</dbReference>
<evidence type="ECO:0000256" key="3">
    <source>
        <dbReference type="ARBA" id="ARBA00022475"/>
    </source>
</evidence>
<comment type="caution">
    <text evidence="10">The sequence shown here is derived from an EMBL/GenBank/DDBJ whole genome shotgun (WGS) entry which is preliminary data.</text>
</comment>
<dbReference type="EMBL" id="DTLS01000078">
    <property type="protein sequence ID" value="HGZ60121.1"/>
    <property type="molecule type" value="Genomic_DNA"/>
</dbReference>
<dbReference type="InterPro" id="IPR050388">
    <property type="entry name" value="ABC_Ni/Peptide_Import"/>
</dbReference>
<dbReference type="PANTHER" id="PTHR43297">
    <property type="entry name" value="OLIGOPEPTIDE TRANSPORT ATP-BINDING PROTEIN APPD"/>
    <property type="match status" value="1"/>
</dbReference>
<evidence type="ECO:0000256" key="4">
    <source>
        <dbReference type="ARBA" id="ARBA00022519"/>
    </source>
</evidence>
<dbReference type="PROSITE" id="PS50893">
    <property type="entry name" value="ABC_TRANSPORTER_2"/>
    <property type="match status" value="1"/>
</dbReference>
<protein>
    <submittedName>
        <fullName evidence="10">ABC transporter ATP-binding protein</fullName>
    </submittedName>
</protein>
<keyword evidence="8" id="KW-0472">Membrane</keyword>
<keyword evidence="2" id="KW-0813">Transport</keyword>
<sequence length="332" mass="37121">MALTAVLEVENLSTSYYTFRGMVKAVEKVSFKLEKEEILGIAGESGCGKSTLAWSLMGLVPPPGRVVEGSVKIDGIEVLNLSESERRKKILWEKISMIFQGAINAFNPVYTVGYQLAEPFIYHKNYSKKEALEKVKELLKMVGLNPEIEKRYPHELSGGMKQRAVIAMALALEPSVIIADEPTTALDVVIQSQILNLMKKLKQDKKLSFIFITHDMSVIAEMADKVAIMYAGRIVELGPSEIIFNRPYHPYTSALIRSIPRLRGPIEKLQYIPGEPPNLISPPPGCKFNPRCQYAEELCKKEEPGFVEVEKGHFVRCWKYDSGKQSSGGAIK</sequence>
<dbReference type="PROSITE" id="PS00211">
    <property type="entry name" value="ABC_TRANSPORTER_1"/>
    <property type="match status" value="1"/>
</dbReference>
<evidence type="ECO:0000313" key="10">
    <source>
        <dbReference type="EMBL" id="HGZ60121.1"/>
    </source>
</evidence>
<evidence type="ECO:0000256" key="2">
    <source>
        <dbReference type="ARBA" id="ARBA00022448"/>
    </source>
</evidence>
<comment type="subcellular location">
    <subcellularLocation>
        <location evidence="1">Cell membrane</location>
        <topology evidence="1">Peripheral membrane protein</topology>
    </subcellularLocation>
</comment>
<dbReference type="Pfam" id="PF00005">
    <property type="entry name" value="ABC_tran"/>
    <property type="match status" value="1"/>
</dbReference>
<dbReference type="AlphaFoldDB" id="A0A7J3SKG3"/>
<dbReference type="InterPro" id="IPR013563">
    <property type="entry name" value="Oligopep_ABC_C"/>
</dbReference>
<dbReference type="InterPro" id="IPR003593">
    <property type="entry name" value="AAA+_ATPase"/>
</dbReference>
<dbReference type="PANTHER" id="PTHR43297:SF14">
    <property type="entry name" value="ATPASE AAA-TYPE CORE DOMAIN-CONTAINING PROTEIN"/>
    <property type="match status" value="1"/>
</dbReference>
<dbReference type="InterPro" id="IPR003439">
    <property type="entry name" value="ABC_transporter-like_ATP-bd"/>
</dbReference>
<dbReference type="GO" id="GO:0005886">
    <property type="term" value="C:plasma membrane"/>
    <property type="evidence" value="ECO:0007669"/>
    <property type="project" value="UniProtKB-SubCell"/>
</dbReference>
<name>A0A7J3SKG3_9CREN</name>
<gene>
    <name evidence="10" type="ORF">ENW83_02800</name>
</gene>
<dbReference type="SUPFAM" id="SSF52540">
    <property type="entry name" value="P-loop containing nucleoside triphosphate hydrolases"/>
    <property type="match status" value="1"/>
</dbReference>
<keyword evidence="5" id="KW-0547">Nucleotide-binding</keyword>
<evidence type="ECO:0000256" key="8">
    <source>
        <dbReference type="ARBA" id="ARBA00023136"/>
    </source>
</evidence>
<keyword evidence="7" id="KW-1278">Translocase</keyword>
<organism evidence="10">
    <name type="scientific">Fervidicoccus fontis</name>
    <dbReference type="NCBI Taxonomy" id="683846"/>
    <lineage>
        <taxon>Archaea</taxon>
        <taxon>Thermoproteota</taxon>
        <taxon>Thermoprotei</taxon>
        <taxon>Fervidicoccales</taxon>
        <taxon>Fervidicoccaceae</taxon>
        <taxon>Fervidicoccus</taxon>
    </lineage>
</organism>
<feature type="domain" description="ABC transporter" evidence="9">
    <location>
        <begin position="7"/>
        <end position="256"/>
    </location>
</feature>
<dbReference type="Pfam" id="PF08352">
    <property type="entry name" value="oligo_HPY"/>
    <property type="match status" value="1"/>
</dbReference>
<dbReference type="SMART" id="SM00382">
    <property type="entry name" value="AAA"/>
    <property type="match status" value="1"/>
</dbReference>
<evidence type="ECO:0000256" key="5">
    <source>
        <dbReference type="ARBA" id="ARBA00022741"/>
    </source>
</evidence>
<accession>A0A7J3SKG3</accession>
<evidence type="ECO:0000256" key="7">
    <source>
        <dbReference type="ARBA" id="ARBA00022967"/>
    </source>
</evidence>
<dbReference type="InterPro" id="IPR017871">
    <property type="entry name" value="ABC_transporter-like_CS"/>
</dbReference>
<dbReference type="GO" id="GO:0016887">
    <property type="term" value="F:ATP hydrolysis activity"/>
    <property type="evidence" value="ECO:0007669"/>
    <property type="project" value="InterPro"/>
</dbReference>
<evidence type="ECO:0000256" key="1">
    <source>
        <dbReference type="ARBA" id="ARBA00004202"/>
    </source>
</evidence>
<dbReference type="Gene3D" id="3.40.50.300">
    <property type="entry name" value="P-loop containing nucleotide triphosphate hydrolases"/>
    <property type="match status" value="1"/>
</dbReference>
<dbReference type="GO" id="GO:0015833">
    <property type="term" value="P:peptide transport"/>
    <property type="evidence" value="ECO:0007669"/>
    <property type="project" value="InterPro"/>
</dbReference>
<evidence type="ECO:0000256" key="6">
    <source>
        <dbReference type="ARBA" id="ARBA00022840"/>
    </source>
</evidence>
<keyword evidence="3" id="KW-1003">Cell membrane</keyword>
<dbReference type="NCBIfam" id="TIGR01727">
    <property type="entry name" value="oligo_HPY"/>
    <property type="match status" value="1"/>
</dbReference>